<dbReference type="InterPro" id="IPR013249">
    <property type="entry name" value="RNA_pol_sigma70_r4_t2"/>
</dbReference>
<dbReference type="PANTHER" id="PTHR43133:SF46">
    <property type="entry name" value="RNA POLYMERASE SIGMA-70 FACTOR ECF SUBFAMILY"/>
    <property type="match status" value="1"/>
</dbReference>
<protein>
    <submittedName>
        <fullName evidence="7">RNA polymerase sigma factor</fullName>
    </submittedName>
</protein>
<keyword evidence="3" id="KW-0731">Sigma factor</keyword>
<dbReference type="Gene3D" id="1.10.10.10">
    <property type="entry name" value="Winged helix-like DNA-binding domain superfamily/Winged helix DNA-binding domain"/>
    <property type="match status" value="1"/>
</dbReference>
<dbReference type="InterPro" id="IPR036388">
    <property type="entry name" value="WH-like_DNA-bd_sf"/>
</dbReference>
<keyword evidence="8" id="KW-1185">Reference proteome</keyword>
<dbReference type="EMBL" id="BAABCW010000012">
    <property type="protein sequence ID" value="GAA3513045.1"/>
    <property type="molecule type" value="Genomic_DNA"/>
</dbReference>
<evidence type="ECO:0000256" key="4">
    <source>
        <dbReference type="ARBA" id="ARBA00023163"/>
    </source>
</evidence>
<comment type="similarity">
    <text evidence="1">Belongs to the sigma-70 factor family. ECF subfamily.</text>
</comment>
<dbReference type="InterPro" id="IPR007627">
    <property type="entry name" value="RNA_pol_sigma70_r2"/>
</dbReference>
<accession>A0ABP6UMI0</accession>
<dbReference type="InterPro" id="IPR013325">
    <property type="entry name" value="RNA_pol_sigma_r2"/>
</dbReference>
<evidence type="ECO:0000259" key="5">
    <source>
        <dbReference type="Pfam" id="PF04542"/>
    </source>
</evidence>
<dbReference type="Gene3D" id="1.10.1740.10">
    <property type="match status" value="1"/>
</dbReference>
<dbReference type="SUPFAM" id="SSF88659">
    <property type="entry name" value="Sigma3 and sigma4 domains of RNA polymerase sigma factors"/>
    <property type="match status" value="1"/>
</dbReference>
<evidence type="ECO:0000313" key="7">
    <source>
        <dbReference type="EMBL" id="GAA3513045.1"/>
    </source>
</evidence>
<dbReference type="CDD" id="cd06171">
    <property type="entry name" value="Sigma70_r4"/>
    <property type="match status" value="1"/>
</dbReference>
<dbReference type="PANTHER" id="PTHR43133">
    <property type="entry name" value="RNA POLYMERASE ECF-TYPE SIGMA FACTO"/>
    <property type="match status" value="1"/>
</dbReference>
<dbReference type="RefSeq" id="WP_344928561.1">
    <property type="nucleotide sequence ID" value="NZ_BAABCW010000012.1"/>
</dbReference>
<dbReference type="Proteomes" id="UP001500459">
    <property type="component" value="Unassembled WGS sequence"/>
</dbReference>
<evidence type="ECO:0000313" key="8">
    <source>
        <dbReference type="Proteomes" id="UP001500459"/>
    </source>
</evidence>
<name>A0ABP6UMI0_9FLAO</name>
<reference evidence="8" key="1">
    <citation type="journal article" date="2019" name="Int. J. Syst. Evol. Microbiol.">
        <title>The Global Catalogue of Microorganisms (GCM) 10K type strain sequencing project: providing services to taxonomists for standard genome sequencing and annotation.</title>
        <authorList>
            <consortium name="The Broad Institute Genomics Platform"/>
            <consortium name="The Broad Institute Genome Sequencing Center for Infectious Disease"/>
            <person name="Wu L."/>
            <person name="Ma J."/>
        </authorList>
    </citation>
    <scope>NUCLEOTIDE SEQUENCE [LARGE SCALE GENOMIC DNA]</scope>
    <source>
        <strain evidence="8">JCM 17106</strain>
    </source>
</reference>
<evidence type="ECO:0000256" key="3">
    <source>
        <dbReference type="ARBA" id="ARBA00023082"/>
    </source>
</evidence>
<dbReference type="InterPro" id="IPR014284">
    <property type="entry name" value="RNA_pol_sigma-70_dom"/>
</dbReference>
<dbReference type="InterPro" id="IPR013324">
    <property type="entry name" value="RNA_pol_sigma_r3/r4-like"/>
</dbReference>
<evidence type="ECO:0000256" key="1">
    <source>
        <dbReference type="ARBA" id="ARBA00010641"/>
    </source>
</evidence>
<evidence type="ECO:0000256" key="2">
    <source>
        <dbReference type="ARBA" id="ARBA00023015"/>
    </source>
</evidence>
<gene>
    <name evidence="7" type="ORF">GCM10022393_28580</name>
</gene>
<sequence length="189" mass="22363">MKIIQFYKNETQLIKKAAKQHRDAQQHLFDTHAPKMLSVCRQYIRDVHFAEEVMLSGFLKVFINLHTFKFEGSFEGWIRRIMIREAISFLRKEKKVFFTEDIQTYKEASWDHINTELEVEQIQELIDELSDGYRMVFVLYAIEGYKHQEIASMLGITESTSKTQLFKARKALQHKVNQQNNISNGTIKI</sequence>
<dbReference type="Pfam" id="PF04542">
    <property type="entry name" value="Sigma70_r2"/>
    <property type="match status" value="1"/>
</dbReference>
<keyword evidence="4" id="KW-0804">Transcription</keyword>
<feature type="domain" description="RNA polymerase sigma-70 region 2" evidence="5">
    <location>
        <begin position="28"/>
        <end position="95"/>
    </location>
</feature>
<proteinExistence type="inferred from homology"/>
<feature type="domain" description="RNA polymerase sigma factor 70 region 4 type 2" evidence="6">
    <location>
        <begin position="120"/>
        <end position="172"/>
    </location>
</feature>
<comment type="caution">
    <text evidence="7">The sequence shown here is derived from an EMBL/GenBank/DDBJ whole genome shotgun (WGS) entry which is preliminary data.</text>
</comment>
<evidence type="ECO:0000259" key="6">
    <source>
        <dbReference type="Pfam" id="PF08281"/>
    </source>
</evidence>
<keyword evidence="2" id="KW-0805">Transcription regulation</keyword>
<organism evidence="7 8">
    <name type="scientific">Aquimarina addita</name>
    <dbReference type="NCBI Taxonomy" id="870485"/>
    <lineage>
        <taxon>Bacteria</taxon>
        <taxon>Pseudomonadati</taxon>
        <taxon>Bacteroidota</taxon>
        <taxon>Flavobacteriia</taxon>
        <taxon>Flavobacteriales</taxon>
        <taxon>Flavobacteriaceae</taxon>
        <taxon>Aquimarina</taxon>
    </lineage>
</organism>
<dbReference type="InterPro" id="IPR039425">
    <property type="entry name" value="RNA_pol_sigma-70-like"/>
</dbReference>
<dbReference type="Pfam" id="PF08281">
    <property type="entry name" value="Sigma70_r4_2"/>
    <property type="match status" value="1"/>
</dbReference>
<dbReference type="SUPFAM" id="SSF88946">
    <property type="entry name" value="Sigma2 domain of RNA polymerase sigma factors"/>
    <property type="match status" value="1"/>
</dbReference>
<dbReference type="NCBIfam" id="TIGR02937">
    <property type="entry name" value="sigma70-ECF"/>
    <property type="match status" value="1"/>
</dbReference>